<dbReference type="PANTHER" id="PTHR31218">
    <property type="entry name" value="WAT1-RELATED PROTEIN"/>
    <property type="match status" value="1"/>
</dbReference>
<evidence type="ECO:0000313" key="8">
    <source>
        <dbReference type="EMBL" id="KAG6620290.1"/>
    </source>
</evidence>
<evidence type="ECO:0000313" key="10">
    <source>
        <dbReference type="Proteomes" id="UP000811246"/>
    </source>
</evidence>
<accession>A0A922D3L1</accession>
<feature type="transmembrane region" description="Helical" evidence="6">
    <location>
        <begin position="227"/>
        <end position="246"/>
    </location>
</feature>
<evidence type="ECO:0000256" key="4">
    <source>
        <dbReference type="ARBA" id="ARBA00022989"/>
    </source>
</evidence>
<name>A0A922D3L1_CARIL</name>
<feature type="transmembrane region" description="Helical" evidence="6">
    <location>
        <begin position="12"/>
        <end position="33"/>
    </location>
</feature>
<dbReference type="EMBL" id="MU228912">
    <property type="protein sequence ID" value="KAG6620290.1"/>
    <property type="molecule type" value="Genomic_DNA"/>
</dbReference>
<dbReference type="GO" id="GO:0022857">
    <property type="term" value="F:transmembrane transporter activity"/>
    <property type="evidence" value="ECO:0007669"/>
    <property type="project" value="InterPro"/>
</dbReference>
<feature type="transmembrane region" description="Helical" evidence="6">
    <location>
        <begin position="292"/>
        <end position="312"/>
    </location>
</feature>
<feature type="transmembrane region" description="Helical" evidence="6">
    <location>
        <begin position="266"/>
        <end position="285"/>
    </location>
</feature>
<organism evidence="8 10">
    <name type="scientific">Carya illinoinensis</name>
    <name type="common">Pecan</name>
    <dbReference type="NCBI Taxonomy" id="32201"/>
    <lineage>
        <taxon>Eukaryota</taxon>
        <taxon>Viridiplantae</taxon>
        <taxon>Streptophyta</taxon>
        <taxon>Embryophyta</taxon>
        <taxon>Tracheophyta</taxon>
        <taxon>Spermatophyta</taxon>
        <taxon>Magnoliopsida</taxon>
        <taxon>eudicotyledons</taxon>
        <taxon>Gunneridae</taxon>
        <taxon>Pentapetalae</taxon>
        <taxon>rosids</taxon>
        <taxon>fabids</taxon>
        <taxon>Fagales</taxon>
        <taxon>Juglandaceae</taxon>
        <taxon>Carya</taxon>
    </lineage>
</organism>
<sequence length="411" mass="44324">MAVERACKALHGLKPAMLMVVVQLSFAGVNVLYKLAANDGMSLRVLVTYRLVFGAAVVVPLALVFERNSRPKLTWIVLFQAFLCGIFGGSLYQNLYIESLALTSSTFASAMFNLVPAVTFILAVSFRLEKLSLGTIVGKAKVLGTLMGIGGAMLLTFYRGAEINIWSTHVDLLHHGQHQTGGHSAASGSPESENLLLGSILALGGCFSFASWLIIQTKMSERYPCHYSTAALMSVMGAIQSAVFALCMESDWSQWKLGWNIRLLTASFSGIVGSGLAVILIAWCVRMRGPLYVSIFNPLMLVSVAIMGSLVLDEKLHLGTILGSVLIVCGLYAVLWGKRKETKKKTQVASNSSPELEQSALTDIVITSPADDHLHNNNNTNINQSLKITETQLPPASHAIALSTTANSMEM</sequence>
<dbReference type="Pfam" id="PF00892">
    <property type="entry name" value="EamA"/>
    <property type="match status" value="2"/>
</dbReference>
<evidence type="ECO:0000256" key="6">
    <source>
        <dbReference type="RuleBase" id="RU363077"/>
    </source>
</evidence>
<comment type="subcellular location">
    <subcellularLocation>
        <location evidence="1 6">Membrane</location>
        <topology evidence="1 6">Multi-pass membrane protein</topology>
    </subcellularLocation>
</comment>
<feature type="transmembrane region" description="Helical" evidence="6">
    <location>
        <begin position="318"/>
        <end position="337"/>
    </location>
</feature>
<keyword evidence="4 6" id="KW-1133">Transmembrane helix</keyword>
<evidence type="ECO:0000313" key="9">
    <source>
        <dbReference type="EMBL" id="KAG6620291.1"/>
    </source>
</evidence>
<reference evidence="8" key="1">
    <citation type="submission" date="2021-01" db="EMBL/GenBank/DDBJ databases">
        <authorList>
            <person name="Lovell J.T."/>
            <person name="Bentley N."/>
            <person name="Bhattarai G."/>
            <person name="Jenkins J.W."/>
            <person name="Sreedasyam A."/>
            <person name="Alarcon Y."/>
            <person name="Bock C."/>
            <person name="Boston L."/>
            <person name="Carlson J."/>
            <person name="Cervantes K."/>
            <person name="Clermont K."/>
            <person name="Krom N."/>
            <person name="Kubenka K."/>
            <person name="Mamidi S."/>
            <person name="Mattison C."/>
            <person name="Monteros M."/>
            <person name="Pisani C."/>
            <person name="Plott C."/>
            <person name="Rajasekar S."/>
            <person name="Rhein H.S."/>
            <person name="Rohla C."/>
            <person name="Song M."/>
            <person name="Hilaire R.S."/>
            <person name="Shu S."/>
            <person name="Wells L."/>
            <person name="Wang X."/>
            <person name="Webber J."/>
            <person name="Heerema R.J."/>
            <person name="Klein P."/>
            <person name="Conner P."/>
            <person name="Grauke L."/>
            <person name="Grimwood J."/>
            <person name="Schmutz J."/>
            <person name="Randall J.J."/>
        </authorList>
    </citation>
    <scope>NUCLEOTIDE SEQUENCE</scope>
    <source>
        <tissue evidence="8">Leaf</tissue>
    </source>
</reference>
<dbReference type="InterPro" id="IPR030184">
    <property type="entry name" value="WAT1-related"/>
</dbReference>
<feature type="domain" description="EamA" evidence="7">
    <location>
        <begin position="197"/>
        <end position="335"/>
    </location>
</feature>
<evidence type="ECO:0000256" key="1">
    <source>
        <dbReference type="ARBA" id="ARBA00004141"/>
    </source>
</evidence>
<comment type="caution">
    <text evidence="8">The sequence shown here is derived from an EMBL/GenBank/DDBJ whole genome shotgun (WGS) entry which is preliminary data.</text>
</comment>
<gene>
    <name evidence="8" type="ORF">I3842_Q070400</name>
    <name evidence="9" type="ORF">I3842_Q070500</name>
</gene>
<dbReference type="EMBL" id="MU228912">
    <property type="protein sequence ID" value="KAG6620291.1"/>
    <property type="molecule type" value="Genomic_DNA"/>
</dbReference>
<feature type="domain" description="EamA" evidence="7">
    <location>
        <begin position="16"/>
        <end position="155"/>
    </location>
</feature>
<keyword evidence="5 6" id="KW-0472">Membrane</keyword>
<feature type="transmembrane region" description="Helical" evidence="6">
    <location>
        <begin position="107"/>
        <end position="128"/>
    </location>
</feature>
<evidence type="ECO:0000256" key="2">
    <source>
        <dbReference type="ARBA" id="ARBA00007635"/>
    </source>
</evidence>
<feature type="transmembrane region" description="Helical" evidence="6">
    <location>
        <begin position="140"/>
        <end position="158"/>
    </location>
</feature>
<feature type="transmembrane region" description="Helical" evidence="6">
    <location>
        <begin position="195"/>
        <end position="215"/>
    </location>
</feature>
<comment type="similarity">
    <text evidence="2 6">Belongs to the drug/metabolite transporter (DMT) superfamily. Plant drug/metabolite exporter (P-DME) (TC 2.A.7.4) family.</text>
</comment>
<protein>
    <recommendedName>
        <fullName evidence="6">WAT1-related protein</fullName>
    </recommendedName>
</protein>
<feature type="transmembrane region" description="Helical" evidence="6">
    <location>
        <begin position="45"/>
        <end position="65"/>
    </location>
</feature>
<evidence type="ECO:0000256" key="5">
    <source>
        <dbReference type="ARBA" id="ARBA00023136"/>
    </source>
</evidence>
<dbReference type="Proteomes" id="UP000811246">
    <property type="component" value="Unassembled WGS sequence"/>
</dbReference>
<feature type="transmembrane region" description="Helical" evidence="6">
    <location>
        <begin position="77"/>
        <end position="95"/>
    </location>
</feature>
<proteinExistence type="inferred from homology"/>
<dbReference type="AlphaFoldDB" id="A0A922D3L1"/>
<dbReference type="GO" id="GO:0016020">
    <property type="term" value="C:membrane"/>
    <property type="evidence" value="ECO:0007669"/>
    <property type="project" value="UniProtKB-SubCell"/>
</dbReference>
<evidence type="ECO:0000259" key="7">
    <source>
        <dbReference type="Pfam" id="PF00892"/>
    </source>
</evidence>
<keyword evidence="3 6" id="KW-0812">Transmembrane</keyword>
<evidence type="ECO:0000256" key="3">
    <source>
        <dbReference type="ARBA" id="ARBA00022692"/>
    </source>
</evidence>
<dbReference type="InterPro" id="IPR000620">
    <property type="entry name" value="EamA_dom"/>
</dbReference>